<sequence>MHRHRHSPTRTDRWRTRSALPLAAALLLAPLAAACGDEQADGRGPGSGAVSAEPPLTGVRWNVESVTADGATHRAPDSARLRIEDGRAAGSYGCNEFTAKAVVQGGSVRFSDARATRMACAARPMEFERVLAATLADGALTTEVKGRTLTLRTADGDQVRLTRK</sequence>
<feature type="signal peptide" evidence="1">
    <location>
        <begin position="1"/>
        <end position="34"/>
    </location>
</feature>
<accession>A0A918GB21</accession>
<dbReference type="Pfam" id="PF03724">
    <property type="entry name" value="META"/>
    <property type="match status" value="1"/>
</dbReference>
<reference evidence="3" key="2">
    <citation type="submission" date="2020-09" db="EMBL/GenBank/DDBJ databases">
        <authorList>
            <person name="Sun Q."/>
            <person name="Ohkuma M."/>
        </authorList>
    </citation>
    <scope>NUCLEOTIDE SEQUENCE</scope>
    <source>
        <strain evidence="3">JCM 4386</strain>
    </source>
</reference>
<dbReference type="InterPro" id="IPR038670">
    <property type="entry name" value="HslJ-like_sf"/>
</dbReference>
<evidence type="ECO:0000259" key="2">
    <source>
        <dbReference type="Pfam" id="PF03724"/>
    </source>
</evidence>
<evidence type="ECO:0000313" key="3">
    <source>
        <dbReference type="EMBL" id="GGS27571.1"/>
    </source>
</evidence>
<feature type="domain" description="DUF306" evidence="2">
    <location>
        <begin position="55"/>
        <end position="159"/>
    </location>
</feature>
<dbReference type="InterPro" id="IPR005184">
    <property type="entry name" value="DUF306_Meta_HslJ"/>
</dbReference>
<proteinExistence type="predicted"/>
<gene>
    <name evidence="3" type="ORF">GCM10010269_77770</name>
</gene>
<dbReference type="PROSITE" id="PS51257">
    <property type="entry name" value="PROKAR_LIPOPROTEIN"/>
    <property type="match status" value="1"/>
</dbReference>
<evidence type="ECO:0000256" key="1">
    <source>
        <dbReference type="SAM" id="SignalP"/>
    </source>
</evidence>
<feature type="chain" id="PRO_5039729532" description="DUF306 domain-containing protein" evidence="1">
    <location>
        <begin position="35"/>
        <end position="164"/>
    </location>
</feature>
<dbReference type="Gene3D" id="2.40.128.270">
    <property type="match status" value="1"/>
</dbReference>
<comment type="caution">
    <text evidence="3">The sequence shown here is derived from an EMBL/GenBank/DDBJ whole genome shotgun (WGS) entry which is preliminary data.</text>
</comment>
<dbReference type="PANTHER" id="PTHR35535:SF2">
    <property type="entry name" value="DUF306 DOMAIN-CONTAINING PROTEIN"/>
    <property type="match status" value="1"/>
</dbReference>
<dbReference type="Proteomes" id="UP000606194">
    <property type="component" value="Unassembled WGS sequence"/>
</dbReference>
<dbReference type="InterPro" id="IPR053147">
    <property type="entry name" value="Hsp_HslJ-like"/>
</dbReference>
<protein>
    <recommendedName>
        <fullName evidence="2">DUF306 domain-containing protein</fullName>
    </recommendedName>
</protein>
<name>A0A918GB21_9ACTN</name>
<dbReference type="PANTHER" id="PTHR35535">
    <property type="entry name" value="HEAT SHOCK PROTEIN HSLJ"/>
    <property type="match status" value="1"/>
</dbReference>
<reference evidence="3" key="1">
    <citation type="journal article" date="2014" name="Int. J. Syst. Evol. Microbiol.">
        <title>Complete genome sequence of Corynebacterium casei LMG S-19264T (=DSM 44701T), isolated from a smear-ripened cheese.</title>
        <authorList>
            <consortium name="US DOE Joint Genome Institute (JGI-PGF)"/>
            <person name="Walter F."/>
            <person name="Albersmeier A."/>
            <person name="Kalinowski J."/>
            <person name="Ruckert C."/>
        </authorList>
    </citation>
    <scope>NUCLEOTIDE SEQUENCE</scope>
    <source>
        <strain evidence="3">JCM 4386</strain>
    </source>
</reference>
<dbReference type="EMBL" id="BMTL01000052">
    <property type="protein sequence ID" value="GGS27571.1"/>
    <property type="molecule type" value="Genomic_DNA"/>
</dbReference>
<dbReference type="RefSeq" id="WP_190154037.1">
    <property type="nucleotide sequence ID" value="NZ_BMTL01000052.1"/>
</dbReference>
<dbReference type="AlphaFoldDB" id="A0A918GB21"/>
<keyword evidence="1" id="KW-0732">Signal</keyword>
<organism evidence="3 4">
    <name type="scientific">Streptomyces humidus</name>
    <dbReference type="NCBI Taxonomy" id="52259"/>
    <lineage>
        <taxon>Bacteria</taxon>
        <taxon>Bacillati</taxon>
        <taxon>Actinomycetota</taxon>
        <taxon>Actinomycetes</taxon>
        <taxon>Kitasatosporales</taxon>
        <taxon>Streptomycetaceae</taxon>
        <taxon>Streptomyces</taxon>
    </lineage>
</organism>
<evidence type="ECO:0000313" key="4">
    <source>
        <dbReference type="Proteomes" id="UP000606194"/>
    </source>
</evidence>
<keyword evidence="4" id="KW-1185">Reference proteome</keyword>